<accession>A0ABU9IDR6</accession>
<evidence type="ECO:0000256" key="1">
    <source>
        <dbReference type="SAM" id="MobiDB-lite"/>
    </source>
</evidence>
<keyword evidence="2" id="KW-0732">Signal</keyword>
<reference evidence="3 4" key="1">
    <citation type="submission" date="2024-04" db="EMBL/GenBank/DDBJ databases">
        <title>Aurantiacibacter sp. DGU6 16S ribosomal RNA gene Genome sequencing and assembly.</title>
        <authorList>
            <person name="Park S."/>
        </authorList>
    </citation>
    <scope>NUCLEOTIDE SEQUENCE [LARGE SCALE GENOMIC DNA]</scope>
    <source>
        <strain evidence="3 4">DGU6</strain>
    </source>
</reference>
<dbReference type="EMBL" id="JBBYHV010000001">
    <property type="protein sequence ID" value="MEL1250565.1"/>
    <property type="molecule type" value="Genomic_DNA"/>
</dbReference>
<evidence type="ECO:0008006" key="5">
    <source>
        <dbReference type="Google" id="ProtNLM"/>
    </source>
</evidence>
<dbReference type="RefSeq" id="WP_341673083.1">
    <property type="nucleotide sequence ID" value="NZ_JBBYHV010000001.1"/>
</dbReference>
<feature type="region of interest" description="Disordered" evidence="1">
    <location>
        <begin position="128"/>
        <end position="164"/>
    </location>
</feature>
<feature type="signal peptide" evidence="2">
    <location>
        <begin position="1"/>
        <end position="21"/>
    </location>
</feature>
<gene>
    <name evidence="3" type="ORF">AAEO60_07775</name>
</gene>
<evidence type="ECO:0000313" key="3">
    <source>
        <dbReference type="EMBL" id="MEL1250565.1"/>
    </source>
</evidence>
<comment type="caution">
    <text evidence="3">The sequence shown here is derived from an EMBL/GenBank/DDBJ whole genome shotgun (WGS) entry which is preliminary data.</text>
</comment>
<organism evidence="3 4">
    <name type="scientific">Aurantiacibacter gilvus</name>
    <dbReference type="NCBI Taxonomy" id="3139141"/>
    <lineage>
        <taxon>Bacteria</taxon>
        <taxon>Pseudomonadati</taxon>
        <taxon>Pseudomonadota</taxon>
        <taxon>Alphaproteobacteria</taxon>
        <taxon>Sphingomonadales</taxon>
        <taxon>Erythrobacteraceae</taxon>
        <taxon>Aurantiacibacter</taxon>
    </lineage>
</organism>
<feature type="chain" id="PRO_5046671943" description="Lipoprotein" evidence="2">
    <location>
        <begin position="22"/>
        <end position="164"/>
    </location>
</feature>
<name>A0ABU9IDR6_9SPHN</name>
<keyword evidence="4" id="KW-1185">Reference proteome</keyword>
<protein>
    <recommendedName>
        <fullName evidence="5">Lipoprotein</fullName>
    </recommendedName>
</protein>
<dbReference type="PROSITE" id="PS51257">
    <property type="entry name" value="PROKAR_LIPOPROTEIN"/>
    <property type="match status" value="1"/>
</dbReference>
<dbReference type="Proteomes" id="UP001497045">
    <property type="component" value="Unassembled WGS sequence"/>
</dbReference>
<evidence type="ECO:0000256" key="2">
    <source>
        <dbReference type="SAM" id="SignalP"/>
    </source>
</evidence>
<proteinExistence type="predicted"/>
<evidence type="ECO:0000313" key="4">
    <source>
        <dbReference type="Proteomes" id="UP001497045"/>
    </source>
</evidence>
<sequence>MKYVLPLAALAVLTACNQTEAEPTAEELAVCEGLDDAITTLQKRHSAELNEAVLMRQMQAQGQLDPAAGDPGDMARFSMLQYEARLNNVLVMMQGHGCDLPTEPVEGVIYSQAAGRCLQARASGSAEAASLCEMEDWEPNPGSGGDSEDSDDGDDSETDADAEE</sequence>
<feature type="compositionally biased region" description="Acidic residues" evidence="1">
    <location>
        <begin position="146"/>
        <end position="164"/>
    </location>
</feature>